<dbReference type="EMBL" id="PPHD01004322">
    <property type="protein sequence ID" value="POI33047.1"/>
    <property type="molecule type" value="Genomic_DNA"/>
</dbReference>
<evidence type="ECO:0000313" key="1">
    <source>
        <dbReference type="EMBL" id="POI33047.1"/>
    </source>
</evidence>
<reference evidence="1 2" key="1">
    <citation type="submission" date="2018-01" db="EMBL/GenBank/DDBJ databases">
        <title>Comparison of the Chinese Bamboo Partridge and Red Junglefowl genome sequences highlights the importance of demography in genome evolution.</title>
        <authorList>
            <person name="Tiley G.P."/>
            <person name="Kimball R.T."/>
            <person name="Braun E.L."/>
            <person name="Burleigh J.G."/>
        </authorList>
    </citation>
    <scope>NUCLEOTIDE SEQUENCE [LARGE SCALE GENOMIC DNA]</scope>
    <source>
        <strain evidence="1">RTK389</strain>
        <tissue evidence="1">Blood</tissue>
    </source>
</reference>
<sequence length="108" mass="12621">NILCLARLVYFENVMDQFKGTQMEGEQMSSALDLTRKQKIKALEKTEGNPDNNHKLSKRIYQRGKERIILMCIAGYRAKDAVEMLKAFYRQENPNAPKSKVRKKDNRK</sequence>
<organism evidence="1 2">
    <name type="scientific">Bambusicola thoracicus</name>
    <name type="common">Chinese bamboo-partridge</name>
    <name type="synonym">Perdix thoracica</name>
    <dbReference type="NCBI Taxonomy" id="9083"/>
    <lineage>
        <taxon>Eukaryota</taxon>
        <taxon>Metazoa</taxon>
        <taxon>Chordata</taxon>
        <taxon>Craniata</taxon>
        <taxon>Vertebrata</taxon>
        <taxon>Euteleostomi</taxon>
        <taxon>Archelosauria</taxon>
        <taxon>Archosauria</taxon>
        <taxon>Dinosauria</taxon>
        <taxon>Saurischia</taxon>
        <taxon>Theropoda</taxon>
        <taxon>Coelurosauria</taxon>
        <taxon>Aves</taxon>
        <taxon>Neognathae</taxon>
        <taxon>Galloanserae</taxon>
        <taxon>Galliformes</taxon>
        <taxon>Phasianidae</taxon>
        <taxon>Perdicinae</taxon>
        <taxon>Bambusicola</taxon>
    </lineage>
</organism>
<keyword evidence="2" id="KW-1185">Reference proteome</keyword>
<evidence type="ECO:0000313" key="2">
    <source>
        <dbReference type="Proteomes" id="UP000237246"/>
    </source>
</evidence>
<proteinExistence type="predicted"/>
<dbReference type="OrthoDB" id="408702at2759"/>
<name>A0A2P4T9M3_BAMTH</name>
<protein>
    <submittedName>
        <fullName evidence="1">Uncharacterized protein</fullName>
    </submittedName>
</protein>
<comment type="caution">
    <text evidence="1">The sequence shown here is derived from an EMBL/GenBank/DDBJ whole genome shotgun (WGS) entry which is preliminary data.</text>
</comment>
<feature type="non-terminal residue" evidence="1">
    <location>
        <position position="1"/>
    </location>
</feature>
<dbReference type="AlphaFoldDB" id="A0A2P4T9M3"/>
<dbReference type="Proteomes" id="UP000237246">
    <property type="component" value="Unassembled WGS sequence"/>
</dbReference>
<accession>A0A2P4T9M3</accession>
<gene>
    <name evidence="1" type="ORF">CIB84_003201</name>
</gene>